<reference evidence="1" key="1">
    <citation type="submission" date="2023-07" db="EMBL/GenBank/DDBJ databases">
        <title>Sorghum-associated microbial communities from plants grown in Nebraska, USA.</title>
        <authorList>
            <person name="Schachtman D."/>
        </authorList>
    </citation>
    <scope>NUCLEOTIDE SEQUENCE</scope>
    <source>
        <strain evidence="1">BE330</strain>
    </source>
</reference>
<dbReference type="AlphaFoldDB" id="A0AAE3XD11"/>
<gene>
    <name evidence="1" type="ORF">J2Y00_002296</name>
</gene>
<evidence type="ECO:0000313" key="1">
    <source>
        <dbReference type="EMBL" id="MDR6218699.1"/>
    </source>
</evidence>
<sequence length="255" mass="26452">MTILSDHTLASLNRSWPDRTPGEFLQACASVRAAYHVTSAGSLDVIMHLASVAARGEPFGLDRRSEQVLTDAGATGQLAQTSALGEWTPGTTSAAFTFRELLRAAAEEFALDVARHLSAPLGAPHAGTAFPAAVSRAALGALRATWPDASSEQITRAAAQVKATFSADGAALDALLRLGVISAAQGGLDDDEWANTVRSSLPWLQALRGATNLTAYLDEAVDMLGGDASEPELLSAALTYQAAEVASHLGDLLDA</sequence>
<accession>A0AAE3XD11</accession>
<dbReference type="RefSeq" id="WP_309853212.1">
    <property type="nucleotide sequence ID" value="NZ_JAVDQJ010000004.1"/>
</dbReference>
<organism evidence="1 2">
    <name type="scientific">Deinococcus soli</name>
    <name type="common">ex Cha et al. 2016</name>
    <dbReference type="NCBI Taxonomy" id="1309411"/>
    <lineage>
        <taxon>Bacteria</taxon>
        <taxon>Thermotogati</taxon>
        <taxon>Deinococcota</taxon>
        <taxon>Deinococci</taxon>
        <taxon>Deinococcales</taxon>
        <taxon>Deinococcaceae</taxon>
        <taxon>Deinococcus</taxon>
    </lineage>
</organism>
<dbReference type="Proteomes" id="UP001185331">
    <property type="component" value="Unassembled WGS sequence"/>
</dbReference>
<name>A0AAE3XD11_9DEIO</name>
<dbReference type="SUPFAM" id="SSF101478">
    <property type="entry name" value="ADP-ribosylglycohydrolase"/>
    <property type="match status" value="1"/>
</dbReference>
<evidence type="ECO:0000313" key="2">
    <source>
        <dbReference type="Proteomes" id="UP001185331"/>
    </source>
</evidence>
<proteinExistence type="predicted"/>
<protein>
    <submittedName>
        <fullName evidence="1">Uncharacterized protein</fullName>
    </submittedName>
</protein>
<dbReference type="InterPro" id="IPR036705">
    <property type="entry name" value="Ribosyl_crysJ1_sf"/>
</dbReference>
<dbReference type="EMBL" id="JAVDQK010000005">
    <property type="protein sequence ID" value="MDR6218699.1"/>
    <property type="molecule type" value="Genomic_DNA"/>
</dbReference>
<comment type="caution">
    <text evidence="1">The sequence shown here is derived from an EMBL/GenBank/DDBJ whole genome shotgun (WGS) entry which is preliminary data.</text>
</comment>